<evidence type="ECO:0000313" key="2">
    <source>
        <dbReference type="Proteomes" id="UP000242765"/>
    </source>
</evidence>
<proteinExistence type="predicted"/>
<dbReference type="OrthoDB" id="9934354at2"/>
<dbReference type="AlphaFoldDB" id="A0A1Y3CAL4"/>
<accession>A0A1Y3CAL4</accession>
<protein>
    <submittedName>
        <fullName evidence="1">Uncharacterized protein</fullName>
    </submittedName>
</protein>
<organism evidence="1 2">
    <name type="scientific">Acinetobacter silvestris</name>
    <dbReference type="NCBI Taxonomy" id="1977882"/>
    <lineage>
        <taxon>Bacteria</taxon>
        <taxon>Pseudomonadati</taxon>
        <taxon>Pseudomonadota</taxon>
        <taxon>Gammaproteobacteria</taxon>
        <taxon>Moraxellales</taxon>
        <taxon>Moraxellaceae</taxon>
        <taxon>Acinetobacter</taxon>
    </lineage>
</organism>
<comment type="caution">
    <text evidence="1">The sequence shown here is derived from an EMBL/GenBank/DDBJ whole genome shotgun (WGS) entry which is preliminary data.</text>
</comment>
<dbReference type="STRING" id="1977882.B9T28_14710"/>
<dbReference type="EMBL" id="NEGB01000016">
    <property type="protein sequence ID" value="OTG62213.1"/>
    <property type="molecule type" value="Genomic_DNA"/>
</dbReference>
<sequence length="180" mass="21141">MIKAIIIDEDIYINGETSPFNAYRLYFEDDKGERSIDKTYFYTDIEMKKGKIYCGKENFFDIPNDIINAQFKFKYGNYFSQFSTVIMHPNKGLQTKILDFNHANKSNILRQRYNKELLFVPTFTLSELIKDTGIVFIQEHSNCDYGANFLFFNSSSLNSKDYVINLFKGYGFNVFDNTKK</sequence>
<keyword evidence="2" id="KW-1185">Reference proteome</keyword>
<reference evidence="1 2" key="1">
    <citation type="submission" date="2017-04" db="EMBL/GenBank/DDBJ databases">
        <title>High diversity of culturable Acinetobacter species in natural soil and water ecosystems.</title>
        <authorList>
            <person name="Nemec A."/>
            <person name="Radolfova-Krizova L."/>
        </authorList>
    </citation>
    <scope>NUCLEOTIDE SEQUENCE [LARGE SCALE GENOMIC DNA]</scope>
    <source>
        <strain evidence="1 2">ANC 4999</strain>
    </source>
</reference>
<name>A0A1Y3CAL4_9GAMM</name>
<dbReference type="RefSeq" id="WP_086204730.1">
    <property type="nucleotide sequence ID" value="NZ_NEGB01000016.1"/>
</dbReference>
<dbReference type="Proteomes" id="UP000242765">
    <property type="component" value="Unassembled WGS sequence"/>
</dbReference>
<gene>
    <name evidence="1" type="ORF">B9T28_14710</name>
</gene>
<evidence type="ECO:0000313" key="1">
    <source>
        <dbReference type="EMBL" id="OTG62213.1"/>
    </source>
</evidence>